<dbReference type="Pfam" id="PF00172">
    <property type="entry name" value="Zn_clus"/>
    <property type="match status" value="1"/>
</dbReference>
<dbReference type="InterPro" id="IPR050613">
    <property type="entry name" value="Sec_Metabolite_Reg"/>
</dbReference>
<name>A0A9P6CW40_9AGAR</name>
<feature type="region of interest" description="Disordered" evidence="4">
    <location>
        <begin position="685"/>
        <end position="769"/>
    </location>
</feature>
<dbReference type="Proteomes" id="UP000807469">
    <property type="component" value="Unassembled WGS sequence"/>
</dbReference>
<keyword evidence="7" id="KW-1185">Reference proteome</keyword>
<keyword evidence="2" id="KW-0479">Metal-binding</keyword>
<dbReference type="InterPro" id="IPR007219">
    <property type="entry name" value="XnlR_reg_dom"/>
</dbReference>
<evidence type="ECO:0000256" key="1">
    <source>
        <dbReference type="ARBA" id="ARBA00004123"/>
    </source>
</evidence>
<dbReference type="GO" id="GO:0008270">
    <property type="term" value="F:zinc ion binding"/>
    <property type="evidence" value="ECO:0007669"/>
    <property type="project" value="InterPro"/>
</dbReference>
<feature type="region of interest" description="Disordered" evidence="4">
    <location>
        <begin position="1"/>
        <end position="25"/>
    </location>
</feature>
<dbReference type="GO" id="GO:0005634">
    <property type="term" value="C:nucleus"/>
    <property type="evidence" value="ECO:0007669"/>
    <property type="project" value="UniProtKB-SubCell"/>
</dbReference>
<accession>A0A9P6CW40</accession>
<dbReference type="PANTHER" id="PTHR31001">
    <property type="entry name" value="UNCHARACTERIZED TRANSCRIPTIONAL REGULATORY PROTEIN"/>
    <property type="match status" value="1"/>
</dbReference>
<dbReference type="GO" id="GO:0000981">
    <property type="term" value="F:DNA-binding transcription factor activity, RNA polymerase II-specific"/>
    <property type="evidence" value="ECO:0007669"/>
    <property type="project" value="InterPro"/>
</dbReference>
<dbReference type="OrthoDB" id="424974at2759"/>
<dbReference type="GO" id="GO:0003677">
    <property type="term" value="F:DNA binding"/>
    <property type="evidence" value="ECO:0007669"/>
    <property type="project" value="InterPro"/>
</dbReference>
<dbReference type="EMBL" id="MU155165">
    <property type="protein sequence ID" value="KAF9482496.1"/>
    <property type="molecule type" value="Genomic_DNA"/>
</dbReference>
<dbReference type="PROSITE" id="PS50048">
    <property type="entry name" value="ZN2_CY6_FUNGAL_2"/>
    <property type="match status" value="1"/>
</dbReference>
<organism evidence="6 7">
    <name type="scientific">Pholiota conissans</name>
    <dbReference type="NCBI Taxonomy" id="109636"/>
    <lineage>
        <taxon>Eukaryota</taxon>
        <taxon>Fungi</taxon>
        <taxon>Dikarya</taxon>
        <taxon>Basidiomycota</taxon>
        <taxon>Agaricomycotina</taxon>
        <taxon>Agaricomycetes</taxon>
        <taxon>Agaricomycetidae</taxon>
        <taxon>Agaricales</taxon>
        <taxon>Agaricineae</taxon>
        <taxon>Strophariaceae</taxon>
        <taxon>Pholiota</taxon>
    </lineage>
</organism>
<dbReference type="PANTHER" id="PTHR31001:SF56">
    <property type="entry name" value="ZN(2)-C6 FUNGAL-TYPE DOMAIN-CONTAINING PROTEIN"/>
    <property type="match status" value="1"/>
</dbReference>
<dbReference type="InterPro" id="IPR036864">
    <property type="entry name" value="Zn2-C6_fun-type_DNA-bd_sf"/>
</dbReference>
<evidence type="ECO:0000256" key="4">
    <source>
        <dbReference type="SAM" id="MobiDB-lite"/>
    </source>
</evidence>
<dbReference type="PROSITE" id="PS00463">
    <property type="entry name" value="ZN2_CY6_FUNGAL_1"/>
    <property type="match status" value="1"/>
</dbReference>
<feature type="domain" description="Zn(2)-C6 fungal-type" evidence="5">
    <location>
        <begin position="34"/>
        <end position="63"/>
    </location>
</feature>
<dbReference type="SMART" id="SM00906">
    <property type="entry name" value="Fungal_trans"/>
    <property type="match status" value="1"/>
</dbReference>
<sequence>MPADPSHNPLNRRATRKLTSEEEVDSRRARGEISCAECRRLKLKCDKKLPCSSCVRRGCPSICPNGSLSTGQGTRFVLADTSQLHTKIAEMGQRIRQLEDALAIFQSGVSNEVHPLLRDDLLSIKFGPEKGYVPEKEPPVRKESLEPPIDAFGAMALGDSGEAKYFGPSAGSETLFMAGAALTHPGSEDDFYLPVSLEIARLSAAFPFGTDESIDKPLEYLFDQLPPEPRAWTLCETYMEQATWAFRPIKREELIDEILSPIYKVVKEKKSSGSYAFDTVSAHRLAVMFHVFALGALVDLTLEPYNKEADIYYHLGRSCLSLRSVFDSPEMATVQAVLLMAAYHGNAGKRYTMDSSWALTSLGAKLAQSMGLHRDSARWKMDPKTVQRRRSLFWELFSTELFYSLALGRPPSIRLSYIDTEFPEDDEATVDEHGNTLVGYYRWKYEFTKDVFASVIELTLTAEAPHYQTILELDKKVREKTFFPHLNAFISPEDEECTPSVYMKRSLLGQYRSIALLYLHRSFFAQAMLDHPVNPLQSPFAPSFLATYRCASGIIKASLNHYDRFPELCGRWWGIWTHLFSAAIIVGCIVTRSPSSSMASSAFIELGLACDLFEKGASQSLRARSGLAILYKMRERAFQIYSQFRTGNPNPSKILSTDRPDYGDDELALFGGQTRVLISKLLTSSNNKKKHSQSHSQHGSSTAASTPSSDGGDPRATPSDLSREVHPSLVEYLSMFPPPNISPQRSLNGTPNTIANEEPGNPSMTPTQVEPPNTWQNWAPSSLFTPLPSATYNNISADLSPFAPGGSNQFQNVGNSGGGSGELVMDIKTDPSDSSLVDLGMMMTGESGMDEQWMSFMRDSGILQVDPATNTGMPLYTSSPPSFNQQQSY</sequence>
<proteinExistence type="predicted"/>
<dbReference type="AlphaFoldDB" id="A0A9P6CW40"/>
<dbReference type="InterPro" id="IPR001138">
    <property type="entry name" value="Zn2Cys6_DnaBD"/>
</dbReference>
<dbReference type="CDD" id="cd12148">
    <property type="entry name" value="fungal_TF_MHR"/>
    <property type="match status" value="1"/>
</dbReference>
<evidence type="ECO:0000256" key="2">
    <source>
        <dbReference type="ARBA" id="ARBA00022723"/>
    </source>
</evidence>
<comment type="subcellular location">
    <subcellularLocation>
        <location evidence="1">Nucleus</location>
    </subcellularLocation>
</comment>
<dbReference type="Gene3D" id="4.10.240.10">
    <property type="entry name" value="Zn(2)-C6 fungal-type DNA-binding domain"/>
    <property type="match status" value="1"/>
</dbReference>
<dbReference type="SUPFAM" id="SSF57701">
    <property type="entry name" value="Zn2/Cys6 DNA-binding domain"/>
    <property type="match status" value="1"/>
</dbReference>
<reference evidence="6" key="1">
    <citation type="submission" date="2020-11" db="EMBL/GenBank/DDBJ databases">
        <authorList>
            <consortium name="DOE Joint Genome Institute"/>
            <person name="Ahrendt S."/>
            <person name="Riley R."/>
            <person name="Andreopoulos W."/>
            <person name="Labutti K."/>
            <person name="Pangilinan J."/>
            <person name="Ruiz-Duenas F.J."/>
            <person name="Barrasa J.M."/>
            <person name="Sanchez-Garcia M."/>
            <person name="Camarero S."/>
            <person name="Miyauchi S."/>
            <person name="Serrano A."/>
            <person name="Linde D."/>
            <person name="Babiker R."/>
            <person name="Drula E."/>
            <person name="Ayuso-Fernandez I."/>
            <person name="Pacheco R."/>
            <person name="Padilla G."/>
            <person name="Ferreira P."/>
            <person name="Barriuso J."/>
            <person name="Kellner H."/>
            <person name="Castanera R."/>
            <person name="Alfaro M."/>
            <person name="Ramirez L."/>
            <person name="Pisabarro A.G."/>
            <person name="Kuo A."/>
            <person name="Tritt A."/>
            <person name="Lipzen A."/>
            <person name="He G."/>
            <person name="Yan M."/>
            <person name="Ng V."/>
            <person name="Cullen D."/>
            <person name="Martin F."/>
            <person name="Rosso M.-N."/>
            <person name="Henrissat B."/>
            <person name="Hibbett D."/>
            <person name="Martinez A.T."/>
            <person name="Grigoriev I.V."/>
        </authorList>
    </citation>
    <scope>NUCLEOTIDE SEQUENCE</scope>
    <source>
        <strain evidence="6">CIRM-BRFM 674</strain>
    </source>
</reference>
<evidence type="ECO:0000313" key="7">
    <source>
        <dbReference type="Proteomes" id="UP000807469"/>
    </source>
</evidence>
<evidence type="ECO:0000259" key="5">
    <source>
        <dbReference type="PROSITE" id="PS50048"/>
    </source>
</evidence>
<keyword evidence="3" id="KW-0539">Nucleus</keyword>
<protein>
    <recommendedName>
        <fullName evidence="5">Zn(2)-C6 fungal-type domain-containing protein</fullName>
    </recommendedName>
</protein>
<evidence type="ECO:0000313" key="6">
    <source>
        <dbReference type="EMBL" id="KAF9482496.1"/>
    </source>
</evidence>
<evidence type="ECO:0000256" key="3">
    <source>
        <dbReference type="ARBA" id="ARBA00023242"/>
    </source>
</evidence>
<gene>
    <name evidence="6" type="ORF">BDN70DRAFT_875065</name>
</gene>
<dbReference type="GO" id="GO:0006351">
    <property type="term" value="P:DNA-templated transcription"/>
    <property type="evidence" value="ECO:0007669"/>
    <property type="project" value="InterPro"/>
</dbReference>
<feature type="compositionally biased region" description="Low complexity" evidence="4">
    <location>
        <begin position="694"/>
        <end position="706"/>
    </location>
</feature>
<feature type="compositionally biased region" description="Polar residues" evidence="4">
    <location>
        <begin position="742"/>
        <end position="755"/>
    </location>
</feature>
<comment type="caution">
    <text evidence="6">The sequence shown here is derived from an EMBL/GenBank/DDBJ whole genome shotgun (WGS) entry which is preliminary data.</text>
</comment>
<dbReference type="Pfam" id="PF04082">
    <property type="entry name" value="Fungal_trans"/>
    <property type="match status" value="1"/>
</dbReference>
<dbReference type="CDD" id="cd00067">
    <property type="entry name" value="GAL4"/>
    <property type="match status" value="1"/>
</dbReference>
<dbReference type="SMART" id="SM00066">
    <property type="entry name" value="GAL4"/>
    <property type="match status" value="1"/>
</dbReference>